<dbReference type="Proteomes" id="UP000055047">
    <property type="component" value="Unassembled WGS sequence"/>
</dbReference>
<feature type="compositionally biased region" description="Basic and acidic residues" evidence="1">
    <location>
        <begin position="24"/>
        <end position="36"/>
    </location>
</feature>
<dbReference type="AlphaFoldDB" id="A0A098EE66"/>
<evidence type="ECO:0000313" key="2">
    <source>
        <dbReference type="EMBL" id="CEG20589.1"/>
    </source>
</evidence>
<reference evidence="2 3" key="1">
    <citation type="submission" date="2014-09" db="EMBL/GenBank/DDBJ databases">
        <authorList>
            <person name="Loux Valentin"/>
            <person name="Dugat Thibaut"/>
        </authorList>
    </citation>
    <scope>NUCLEOTIDE SEQUENCE [LARGE SCALE GENOMIC DNA]</scope>
    <source>
        <strain evidence="2 3">BOV-10_179</strain>
    </source>
</reference>
<feature type="region of interest" description="Disordered" evidence="1">
    <location>
        <begin position="1"/>
        <end position="49"/>
    </location>
</feature>
<sequence>MSDFVLATLKGDGSKNRPTSTDKTTTDRNRAEEKPTPNDNAEAVATDLTKLTPEEKTIVEVYSLNSKEQVSSDLDDTRFIYKLTK</sequence>
<organism evidence="2 3">
    <name type="scientific">Anaplasma phagocytophilum</name>
    <name type="common">Ehrlichia phagocytophila</name>
    <dbReference type="NCBI Taxonomy" id="948"/>
    <lineage>
        <taxon>Bacteria</taxon>
        <taxon>Pseudomonadati</taxon>
        <taxon>Pseudomonadota</taxon>
        <taxon>Alphaproteobacteria</taxon>
        <taxon>Rickettsiales</taxon>
        <taxon>Anaplasmataceae</taxon>
        <taxon>Anaplasma</taxon>
        <taxon>phagocytophilum group</taxon>
    </lineage>
</organism>
<evidence type="ECO:0000313" key="3">
    <source>
        <dbReference type="Proteomes" id="UP000055047"/>
    </source>
</evidence>
<name>A0A098EE66_ANAPH</name>
<accession>A0A098EE66</accession>
<evidence type="ECO:0000256" key="1">
    <source>
        <dbReference type="SAM" id="MobiDB-lite"/>
    </source>
</evidence>
<protein>
    <submittedName>
        <fullName evidence="2">p44 outermembrane protein, silent</fullName>
    </submittedName>
</protein>
<gene>
    <name evidence="2" type="primary">p44</name>
    <name evidence="2" type="ORF">ANAPHAGO_00674</name>
</gene>
<dbReference type="RefSeq" id="WP_060757658.1">
    <property type="nucleotide sequence ID" value="NZ_CCXQ01000037.1"/>
</dbReference>
<proteinExistence type="predicted"/>
<dbReference type="EMBL" id="CCXQ01000037">
    <property type="protein sequence ID" value="CEG20589.1"/>
    <property type="molecule type" value="Genomic_DNA"/>
</dbReference>